<keyword evidence="3" id="KW-1134">Transmembrane beta strand</keyword>
<dbReference type="InterPro" id="IPR011250">
    <property type="entry name" value="OMP/PagP_B-barrel"/>
</dbReference>
<dbReference type="Gene3D" id="2.40.160.20">
    <property type="match status" value="1"/>
</dbReference>
<evidence type="ECO:0000256" key="3">
    <source>
        <dbReference type="ARBA" id="ARBA00022452"/>
    </source>
</evidence>
<name>A0A220S3J8_9NEIS</name>
<dbReference type="GO" id="GO:0009279">
    <property type="term" value="C:cell outer membrane"/>
    <property type="evidence" value="ECO:0007669"/>
    <property type="project" value="UniProtKB-SubCell"/>
</dbReference>
<dbReference type="AlphaFoldDB" id="A0A220S3J8"/>
<keyword evidence="8" id="KW-1185">Reference proteome</keyword>
<evidence type="ECO:0000256" key="4">
    <source>
        <dbReference type="ARBA" id="ARBA00022692"/>
    </source>
</evidence>
<keyword evidence="5" id="KW-0472">Membrane</keyword>
<sequence>MNYDIREYSKQCLEQFTQRVSRFTHKEAVMKKIVLAAVLAGLSGIAAAEGLYVQGDVGYTKLQAKADGKISDGNVGARVALGREAGSVRYGVDYTYFGRIKDSENSPYGTYSYEGKLDAHSVGLSAVYDFKNQSRLTPYVGARVGVNVLHLDFKERGDGRSDSYTFRKTKVGVGALAGVQYRINDKFAVNTGIEYNYLGKVDDVKFSQYGANVGLRYNF</sequence>
<dbReference type="Proteomes" id="UP000198238">
    <property type="component" value="Chromosome"/>
</dbReference>
<dbReference type="InterPro" id="IPR003394">
    <property type="entry name" value="Porin_opacity"/>
</dbReference>
<protein>
    <submittedName>
        <fullName evidence="7">Uncharacterized protein</fullName>
    </submittedName>
</protein>
<keyword evidence="4" id="KW-0812">Transmembrane</keyword>
<dbReference type="KEGG" id="nei:BG910_10360"/>
<evidence type="ECO:0000313" key="7">
    <source>
        <dbReference type="EMBL" id="ASK28079.1"/>
    </source>
</evidence>
<comment type="subcellular location">
    <subcellularLocation>
        <location evidence="1">Cell outer membrane</location>
    </subcellularLocation>
</comment>
<dbReference type="GO" id="GO:0015288">
    <property type="term" value="F:porin activity"/>
    <property type="evidence" value="ECO:0007669"/>
    <property type="project" value="InterPro"/>
</dbReference>
<evidence type="ECO:0000313" key="8">
    <source>
        <dbReference type="Proteomes" id="UP000198238"/>
    </source>
</evidence>
<dbReference type="SUPFAM" id="SSF56925">
    <property type="entry name" value="OMPA-like"/>
    <property type="match status" value="1"/>
</dbReference>
<proteinExistence type="inferred from homology"/>
<reference evidence="7 8" key="1">
    <citation type="submission" date="2017-06" db="EMBL/GenBank/DDBJ databases">
        <title>Neisseria chenwenguii sp. nov., isolated from the intestinal contents of Tibetan Plateau Pika in Yushu, Qinghai Province, China.</title>
        <authorList>
            <person name="Zhang G."/>
        </authorList>
    </citation>
    <scope>NUCLEOTIDE SEQUENCE [LARGE SCALE GENOMIC DNA]</scope>
    <source>
        <strain evidence="7 8">10023</strain>
    </source>
</reference>
<evidence type="ECO:0000256" key="1">
    <source>
        <dbReference type="ARBA" id="ARBA00004442"/>
    </source>
</evidence>
<evidence type="ECO:0000256" key="6">
    <source>
        <dbReference type="ARBA" id="ARBA00023237"/>
    </source>
</evidence>
<dbReference type="Pfam" id="PF02462">
    <property type="entry name" value="Opacity"/>
    <property type="match status" value="1"/>
</dbReference>
<dbReference type="EMBL" id="CP022278">
    <property type="protein sequence ID" value="ASK28079.1"/>
    <property type="molecule type" value="Genomic_DNA"/>
</dbReference>
<keyword evidence="6" id="KW-0998">Cell outer membrane</keyword>
<comment type="similarity">
    <text evidence="2">Belongs to the opacity porin family.</text>
</comment>
<organism evidence="7 8">
    <name type="scientific">Neisseria chenwenguii</name>
    <dbReference type="NCBI Taxonomy" id="1853278"/>
    <lineage>
        <taxon>Bacteria</taxon>
        <taxon>Pseudomonadati</taxon>
        <taxon>Pseudomonadota</taxon>
        <taxon>Betaproteobacteria</taxon>
        <taxon>Neisseriales</taxon>
        <taxon>Neisseriaceae</taxon>
        <taxon>Neisseria</taxon>
    </lineage>
</organism>
<accession>A0A220S3J8</accession>
<evidence type="ECO:0000256" key="5">
    <source>
        <dbReference type="ARBA" id="ARBA00023136"/>
    </source>
</evidence>
<gene>
    <name evidence="7" type="ORF">BG910_10360</name>
</gene>
<evidence type="ECO:0000256" key="2">
    <source>
        <dbReference type="ARBA" id="ARBA00009830"/>
    </source>
</evidence>